<protein>
    <submittedName>
        <fullName evidence="1">Uncharacterized protein</fullName>
    </submittedName>
</protein>
<name>A0A482VX49_ASBVE</name>
<evidence type="ECO:0000313" key="1">
    <source>
        <dbReference type="EMBL" id="RZC37531.1"/>
    </source>
</evidence>
<proteinExistence type="predicted"/>
<reference evidence="1 2" key="1">
    <citation type="submission" date="2017-03" db="EMBL/GenBank/DDBJ databases">
        <title>Genome of the blue death feigning beetle - Asbolus verrucosus.</title>
        <authorList>
            <person name="Rider S.D."/>
        </authorList>
    </citation>
    <scope>NUCLEOTIDE SEQUENCE [LARGE SCALE GENOMIC DNA]</scope>
    <source>
        <strain evidence="1">Butters</strain>
        <tissue evidence="1">Head and leg muscle</tissue>
    </source>
</reference>
<comment type="caution">
    <text evidence="1">The sequence shown here is derived from an EMBL/GenBank/DDBJ whole genome shotgun (WGS) entry which is preliminary data.</text>
</comment>
<accession>A0A482VX49</accession>
<organism evidence="1 2">
    <name type="scientific">Asbolus verrucosus</name>
    <name type="common">Desert ironclad beetle</name>
    <dbReference type="NCBI Taxonomy" id="1661398"/>
    <lineage>
        <taxon>Eukaryota</taxon>
        <taxon>Metazoa</taxon>
        <taxon>Ecdysozoa</taxon>
        <taxon>Arthropoda</taxon>
        <taxon>Hexapoda</taxon>
        <taxon>Insecta</taxon>
        <taxon>Pterygota</taxon>
        <taxon>Neoptera</taxon>
        <taxon>Endopterygota</taxon>
        <taxon>Coleoptera</taxon>
        <taxon>Polyphaga</taxon>
        <taxon>Cucujiformia</taxon>
        <taxon>Tenebrionidae</taxon>
        <taxon>Pimeliinae</taxon>
        <taxon>Asbolus</taxon>
    </lineage>
</organism>
<evidence type="ECO:0000313" key="2">
    <source>
        <dbReference type="Proteomes" id="UP000292052"/>
    </source>
</evidence>
<keyword evidence="2" id="KW-1185">Reference proteome</keyword>
<dbReference type="OrthoDB" id="6049566at2759"/>
<dbReference type="AlphaFoldDB" id="A0A482VX49"/>
<sequence>MESRAGEGHVAGMLDRDQRTAKTCIFDRHVVSVRDYEHSPEKSVLTERNKTISHRTVPGRTSPHSSCKTRKNGHFWKSLHRLKHALIVGACLSLVTFPGALSAPTTAKPMAASRDADPKWLNPCGMGGGVNGAANHRIPDDQLLAQIIDQTRIAQGQETNFQKEFVEKTWGKKFLDHHEAYKNTDWDWLPTKKLPKKLTEHVPQEHLESLELKQTLLDVYSYLQQIAVGLEQVIWDEEDRDGDFKSSFEGSRDHLCHILCELQMAIIENNLPVPNSVTRETMGEEYRNMTTNTNINVRNWIIYRDYLNMLEYIIEK</sequence>
<dbReference type="EMBL" id="QDEB01051866">
    <property type="protein sequence ID" value="RZC37531.1"/>
    <property type="molecule type" value="Genomic_DNA"/>
</dbReference>
<gene>
    <name evidence="1" type="ORF">BDFB_004257</name>
</gene>
<dbReference type="Proteomes" id="UP000292052">
    <property type="component" value="Unassembled WGS sequence"/>
</dbReference>